<dbReference type="Pfam" id="PF13663">
    <property type="entry name" value="DUF4148"/>
    <property type="match status" value="1"/>
</dbReference>
<dbReference type="HOGENOM" id="CLU_2536054_0_0_4"/>
<organism evidence="3">
    <name type="scientific">Burkholderia orbicola (strain AU 1054)</name>
    <dbReference type="NCBI Taxonomy" id="331271"/>
    <lineage>
        <taxon>Bacteria</taxon>
        <taxon>Pseudomonadati</taxon>
        <taxon>Pseudomonadota</taxon>
        <taxon>Betaproteobacteria</taxon>
        <taxon>Burkholderiales</taxon>
        <taxon>Burkholderiaceae</taxon>
        <taxon>Burkholderia</taxon>
        <taxon>Burkholderia cepacia complex</taxon>
        <taxon>Burkholderia orbicola</taxon>
    </lineage>
</organism>
<proteinExistence type="predicted"/>
<protein>
    <recommendedName>
        <fullName evidence="4">DUF4148 domain-containing protein</fullName>
    </recommendedName>
</protein>
<dbReference type="EMBL" id="CP000379">
    <property type="protein sequence ID" value="ABF79799.1"/>
    <property type="molecule type" value="Genomic_DNA"/>
</dbReference>
<evidence type="ECO:0000313" key="3">
    <source>
        <dbReference type="EMBL" id="ABF79799.1"/>
    </source>
</evidence>
<reference evidence="3" key="1">
    <citation type="submission" date="2006-05" db="EMBL/GenBank/DDBJ databases">
        <title>Complete sequence of chromosome 2 of Burkholderia cenocepacia AU 1054.</title>
        <authorList>
            <consortium name="US DOE Joint Genome Institute"/>
            <person name="Copeland A."/>
            <person name="Lucas S."/>
            <person name="Lapidus A."/>
            <person name="Barry K."/>
            <person name="Detter J.C."/>
            <person name="Glavina del Rio T."/>
            <person name="Hammon N."/>
            <person name="Israni S."/>
            <person name="Dalin E."/>
            <person name="Tice H."/>
            <person name="Pitluck S."/>
            <person name="Chain P."/>
            <person name="Malfatti S."/>
            <person name="Shin M."/>
            <person name="Vergez L."/>
            <person name="Schmutz J."/>
            <person name="Larimer F."/>
            <person name="Land M."/>
            <person name="Hauser L."/>
            <person name="Kyrpides N."/>
            <person name="Lykidis A."/>
            <person name="LiPuma J.J."/>
            <person name="Konstantinidis K."/>
            <person name="Tiedje J.M."/>
            <person name="Richardson P."/>
        </authorList>
    </citation>
    <scope>NUCLEOTIDE SEQUENCE [LARGE SCALE GENOMIC DNA]</scope>
    <source>
        <strain evidence="3">AU 1054</strain>
    </source>
</reference>
<dbReference type="AlphaFoldDB" id="A0A0H2XZ40"/>
<evidence type="ECO:0000256" key="1">
    <source>
        <dbReference type="SAM" id="MobiDB-lite"/>
    </source>
</evidence>
<name>A0A0H2XZ40_BURO1</name>
<keyword evidence="2" id="KW-0732">Signal</keyword>
<dbReference type="InterPro" id="IPR025421">
    <property type="entry name" value="DUF4148"/>
</dbReference>
<feature type="signal peptide" evidence="2">
    <location>
        <begin position="1"/>
        <end position="21"/>
    </location>
</feature>
<feature type="compositionally biased region" description="Polar residues" evidence="1">
    <location>
        <begin position="87"/>
        <end position="96"/>
    </location>
</feature>
<evidence type="ECO:0008006" key="4">
    <source>
        <dbReference type="Google" id="ProtNLM"/>
    </source>
</evidence>
<feature type="region of interest" description="Disordered" evidence="1">
    <location>
        <begin position="53"/>
        <end position="96"/>
    </location>
</feature>
<accession>A0A0H2XZ40</accession>
<sequence length="96" mass="10267" precursor="true">MRTTIAAILWFVTCIPFAASAGVVDAGCAAAVVTSGKTRAEVRAELVQAERDGWISTHSPRQRTYPPDMAQARRNRDVRDAGAVATPSLQASNQQP</sequence>
<feature type="chain" id="PRO_5002602411" description="DUF4148 domain-containing protein" evidence="2">
    <location>
        <begin position="22"/>
        <end position="96"/>
    </location>
</feature>
<evidence type="ECO:0000256" key="2">
    <source>
        <dbReference type="SAM" id="SignalP"/>
    </source>
</evidence>
<gene>
    <name evidence="3" type="ordered locus">Bcen_4923</name>
</gene>